<dbReference type="GO" id="GO:0031250">
    <property type="term" value="C:anaerobic ribonucleoside-triphosphate reductase complex"/>
    <property type="evidence" value="ECO:0007669"/>
    <property type="project" value="TreeGrafter"/>
</dbReference>
<protein>
    <recommendedName>
        <fullName evidence="4">ATP-cone domain-containing protein</fullName>
    </recommendedName>
</protein>
<dbReference type="SUPFAM" id="SSF51998">
    <property type="entry name" value="PFL-like glycyl radical enzymes"/>
    <property type="match status" value="1"/>
</dbReference>
<dbReference type="GO" id="GO:0008998">
    <property type="term" value="F:ribonucleoside-triphosphate reductase (thioredoxin) activity"/>
    <property type="evidence" value="ECO:0007669"/>
    <property type="project" value="InterPro"/>
</dbReference>
<dbReference type="PROSITE" id="PS51161">
    <property type="entry name" value="ATP_CONE"/>
    <property type="match status" value="1"/>
</dbReference>
<dbReference type="Pfam" id="PF03477">
    <property type="entry name" value="ATP-cone"/>
    <property type="match status" value="1"/>
</dbReference>
<feature type="domain" description="ATP-cone" evidence="4">
    <location>
        <begin position="9"/>
        <end position="103"/>
    </location>
</feature>
<evidence type="ECO:0000256" key="3">
    <source>
        <dbReference type="PROSITE-ProRule" id="PRU00492"/>
    </source>
</evidence>
<gene>
    <name evidence="5" type="ORF">IAC85_04375</name>
</gene>
<dbReference type="Gene3D" id="3.20.70.20">
    <property type="match status" value="1"/>
</dbReference>
<dbReference type="Proteomes" id="UP000886725">
    <property type="component" value="Unassembled WGS sequence"/>
</dbReference>
<proteinExistence type="predicted"/>
<evidence type="ECO:0000259" key="4">
    <source>
        <dbReference type="PROSITE" id="PS51161"/>
    </source>
</evidence>
<evidence type="ECO:0000256" key="1">
    <source>
        <dbReference type="ARBA" id="ARBA00022741"/>
    </source>
</evidence>
<dbReference type="PANTHER" id="PTHR21075">
    <property type="entry name" value="ANAEROBIC RIBONUCLEOSIDE-TRIPHOSPHATE REDUCTASE"/>
    <property type="match status" value="1"/>
</dbReference>
<organism evidence="5 6">
    <name type="scientific">Candidatus Faecenecus gallistercoris</name>
    <dbReference type="NCBI Taxonomy" id="2840793"/>
    <lineage>
        <taxon>Bacteria</taxon>
        <taxon>Bacillati</taxon>
        <taxon>Bacillota</taxon>
        <taxon>Bacillota incertae sedis</taxon>
        <taxon>Candidatus Faecenecus</taxon>
    </lineage>
</organism>
<dbReference type="GO" id="GO:0006260">
    <property type="term" value="P:DNA replication"/>
    <property type="evidence" value="ECO:0007669"/>
    <property type="project" value="InterPro"/>
</dbReference>
<evidence type="ECO:0000256" key="2">
    <source>
        <dbReference type="ARBA" id="ARBA00022840"/>
    </source>
</evidence>
<comment type="caution">
    <text evidence="5">The sequence shown here is derived from an EMBL/GenBank/DDBJ whole genome shotgun (WGS) entry which is preliminary data.</text>
</comment>
<sequence>MENSNLNDLIIVKRTGQRVSFNGTKIALAIKKAFDSVNQETDPKDVNKIYEKVLKNIEQNYKDRKTINVEDIQDIIETVLNQSNYIEVYQAFSEYRLKRAASREVFEVKQQHKFVKAMERLILSAKKDTKQNPLETLTSFGKIISSEFAKAYLIDAKYVRSHEEGSIYIHNLDEYVLGTTKSSVIDLSKIKPRDNYMPYLTNLLVNIKKEQYGEHTIASLDYELVPYFVDTYKKYLIEELYREFKEAGILEYIDFDSIEDEIELLDTIEIDFMQFKKYIKSKKVEEIWKNSMDQALRNTKVWVKKELFLYLMSLEHNDTAIGSNNYAISIGTNSSTIGRMLNQIILEIYKKESFRKVYLIFKVKEGINYKTGPLTDLLEQVIECIHENKNIRLSFLDATFNQTESGCEVEYLPSGKRILDNINPDKRVSKGRILLATTSINLVRIALATKEKEAFYTELAVAIEHTKNELLQAFESVASKYKDDFKYLFQENIFLDSEKLDTNGKIRKILRSGTLDINITGLYEASLYLEKEASSSLALEILTFIRKKADEISQNERLNFVVSETLNEKVRSYFLAIDKSIYGSIPGVTDKERYDTFSDAFLADQDHRLERTGEYQKLTNGGHLLKIKLAKNVSLKKIQEIIQDAHQNDIGYLDMKVRDGT</sequence>
<dbReference type="GO" id="GO:0005524">
    <property type="term" value="F:ATP binding"/>
    <property type="evidence" value="ECO:0007669"/>
    <property type="project" value="UniProtKB-UniRule"/>
</dbReference>
<dbReference type="GO" id="GO:0004748">
    <property type="term" value="F:ribonucleoside-diphosphate reductase activity, thioredoxin disulfide as acceptor"/>
    <property type="evidence" value="ECO:0007669"/>
    <property type="project" value="TreeGrafter"/>
</dbReference>
<reference evidence="5" key="2">
    <citation type="journal article" date="2021" name="PeerJ">
        <title>Extensive microbial diversity within the chicken gut microbiome revealed by metagenomics and culture.</title>
        <authorList>
            <person name="Gilroy R."/>
            <person name="Ravi A."/>
            <person name="Getino M."/>
            <person name="Pursley I."/>
            <person name="Horton D.L."/>
            <person name="Alikhan N.F."/>
            <person name="Baker D."/>
            <person name="Gharbi K."/>
            <person name="Hall N."/>
            <person name="Watson M."/>
            <person name="Adriaenssens E.M."/>
            <person name="Foster-Nyarko E."/>
            <person name="Jarju S."/>
            <person name="Secka A."/>
            <person name="Antonio M."/>
            <person name="Oren A."/>
            <person name="Chaudhuri R.R."/>
            <person name="La Ragione R."/>
            <person name="Hildebrand F."/>
            <person name="Pallen M.J."/>
        </authorList>
    </citation>
    <scope>NUCLEOTIDE SEQUENCE</scope>
    <source>
        <strain evidence="5">CHK165-10780</strain>
    </source>
</reference>
<dbReference type="AlphaFoldDB" id="A0A9D1CKN0"/>
<dbReference type="InterPro" id="IPR005144">
    <property type="entry name" value="ATP-cone_dom"/>
</dbReference>
<reference evidence="5" key="1">
    <citation type="submission" date="2020-10" db="EMBL/GenBank/DDBJ databases">
        <authorList>
            <person name="Gilroy R."/>
        </authorList>
    </citation>
    <scope>NUCLEOTIDE SEQUENCE</scope>
    <source>
        <strain evidence="5">CHK165-10780</strain>
    </source>
</reference>
<name>A0A9D1CKN0_9FIRM</name>
<keyword evidence="1 3" id="KW-0547">Nucleotide-binding</keyword>
<accession>A0A9D1CKN0</accession>
<dbReference type="Pfam" id="PF13597">
    <property type="entry name" value="NRDD"/>
    <property type="match status" value="1"/>
</dbReference>
<dbReference type="EMBL" id="DVFU01000083">
    <property type="protein sequence ID" value="HIQ64957.1"/>
    <property type="molecule type" value="Genomic_DNA"/>
</dbReference>
<evidence type="ECO:0000313" key="5">
    <source>
        <dbReference type="EMBL" id="HIQ64957.1"/>
    </source>
</evidence>
<dbReference type="PANTHER" id="PTHR21075:SF0">
    <property type="entry name" value="ANAEROBIC RIBONUCLEOSIDE-TRIPHOSPHATE REDUCTASE"/>
    <property type="match status" value="1"/>
</dbReference>
<dbReference type="InterPro" id="IPR012833">
    <property type="entry name" value="NrdD"/>
</dbReference>
<dbReference type="GO" id="GO:0009265">
    <property type="term" value="P:2'-deoxyribonucleotide biosynthetic process"/>
    <property type="evidence" value="ECO:0007669"/>
    <property type="project" value="TreeGrafter"/>
</dbReference>
<keyword evidence="2 3" id="KW-0067">ATP-binding</keyword>
<evidence type="ECO:0000313" key="6">
    <source>
        <dbReference type="Proteomes" id="UP000886725"/>
    </source>
</evidence>